<gene>
    <name evidence="2" type="ORF">PMIN01_10626</name>
</gene>
<evidence type="ECO:0000313" key="3">
    <source>
        <dbReference type="Proteomes" id="UP000756921"/>
    </source>
</evidence>
<evidence type="ECO:0000313" key="2">
    <source>
        <dbReference type="EMBL" id="KAF9731609.1"/>
    </source>
</evidence>
<dbReference type="EMBL" id="WJXW01000012">
    <property type="protein sequence ID" value="KAF9731609.1"/>
    <property type="molecule type" value="Genomic_DNA"/>
</dbReference>
<feature type="non-terminal residue" evidence="2">
    <location>
        <position position="1"/>
    </location>
</feature>
<accession>A0A9P6GA33</accession>
<dbReference type="OrthoDB" id="4760831at2759"/>
<keyword evidence="3" id="KW-1185">Reference proteome</keyword>
<protein>
    <submittedName>
        <fullName evidence="2">Uncharacterized protein</fullName>
    </submittedName>
</protein>
<comment type="caution">
    <text evidence="2">The sequence shown here is derived from an EMBL/GenBank/DDBJ whole genome shotgun (WGS) entry which is preliminary data.</text>
</comment>
<organism evidence="2 3">
    <name type="scientific">Paraphaeosphaeria minitans</name>
    <dbReference type="NCBI Taxonomy" id="565426"/>
    <lineage>
        <taxon>Eukaryota</taxon>
        <taxon>Fungi</taxon>
        <taxon>Dikarya</taxon>
        <taxon>Ascomycota</taxon>
        <taxon>Pezizomycotina</taxon>
        <taxon>Dothideomycetes</taxon>
        <taxon>Pleosporomycetidae</taxon>
        <taxon>Pleosporales</taxon>
        <taxon>Massarineae</taxon>
        <taxon>Didymosphaeriaceae</taxon>
        <taxon>Paraphaeosphaeria</taxon>
    </lineage>
</organism>
<feature type="region of interest" description="Disordered" evidence="1">
    <location>
        <begin position="378"/>
        <end position="421"/>
    </location>
</feature>
<evidence type="ECO:0000256" key="1">
    <source>
        <dbReference type="SAM" id="MobiDB-lite"/>
    </source>
</evidence>
<feature type="compositionally biased region" description="Basic and acidic residues" evidence="1">
    <location>
        <begin position="378"/>
        <end position="387"/>
    </location>
</feature>
<name>A0A9P6GA33_9PLEO</name>
<dbReference type="Proteomes" id="UP000756921">
    <property type="component" value="Unassembled WGS sequence"/>
</dbReference>
<dbReference type="AlphaFoldDB" id="A0A9P6GA33"/>
<proteinExistence type="predicted"/>
<sequence length="421" mass="48061">IPKVFHFRTEIKSVENAPGHSSDTTGRVELIVESDAGPQHAAQQKHAAEIQMWWEEATVWNIDLPNGYAKVDVLLAKWEDELDGLNTRAEAEALSVVFCGRFYFVTETVELNVSSKPQQQMRTYMSAFIQKHDGTHSLLIVYCTGHGLYREDDKYLELTASLKPTVIQGLHQEARCNWNKIQEMLHDDDVDSDVFTILDTCYPSKVVKVGKEETRTFELLSACSIDSTTAAPGDNSFTRALIDILNGCTITLDKRRHGAPSHLWYLKQHHGRHIHLACLKPQKILELKARRLHPLPRGYLTLRFALRDESLTREQIEFLTLQLSKAISDKLLVGLSRIDWLGIKPARITNFGRAALALYAIAQWKRICERQRKRRLEEVRLPDHSTTDEPPTTTPRKRSRDSFTDTSESVTILPPHIPRQL</sequence>
<reference evidence="2" key="1">
    <citation type="journal article" date="2020" name="Mol. Plant Microbe Interact.">
        <title>Genome Sequence of the Biocontrol Agent Coniothyrium minitans strain Conio (IMI 134523).</title>
        <authorList>
            <person name="Patel D."/>
            <person name="Shittu T.A."/>
            <person name="Baroncelli R."/>
            <person name="Muthumeenakshi S."/>
            <person name="Osborne T.H."/>
            <person name="Janganan T.K."/>
            <person name="Sreenivasaprasad S."/>
        </authorList>
    </citation>
    <scope>NUCLEOTIDE SEQUENCE</scope>
    <source>
        <strain evidence="2">Conio</strain>
    </source>
</reference>